<dbReference type="AlphaFoldDB" id="A0AAD3CDJ9"/>
<dbReference type="EMBL" id="BLLK01000019">
    <property type="protein sequence ID" value="GFH43823.1"/>
    <property type="molecule type" value="Genomic_DNA"/>
</dbReference>
<comment type="caution">
    <text evidence="1">The sequence shown here is derived from an EMBL/GenBank/DDBJ whole genome shotgun (WGS) entry which is preliminary data.</text>
</comment>
<gene>
    <name evidence="1" type="ORF">CTEN210_00296</name>
</gene>
<sequence>MRVATVNGLVTLFYDGSRELWNQALDIEWCLVYDVGGRQSPDNWKNWEVSDECKRYKRERLTWQQVIVVDGVTEIPKATFNDCHHIKRVILADTVIRIEQGAFSFCWNLAFIKLSLNLEFIGNDAFEWCELSSVFLPPRCRRIGDYAFSGNVRLEILNVPHDAELGELAVRSTKLLDRSLFDNQSYNREEVNTWLRNIINDDALHKVCCSFYPTLDMILDTMIEKGGPKAFKEENSIGITPSRYLKENPYADVNEKEVIESYILKISGER</sequence>
<name>A0AAD3CDJ9_9STRA</name>
<proteinExistence type="predicted"/>
<dbReference type="Pfam" id="PF13306">
    <property type="entry name" value="LRR_5"/>
    <property type="match status" value="1"/>
</dbReference>
<keyword evidence="2" id="KW-1185">Reference proteome</keyword>
<accession>A0AAD3CDJ9</accession>
<evidence type="ECO:0000313" key="2">
    <source>
        <dbReference type="Proteomes" id="UP001054902"/>
    </source>
</evidence>
<dbReference type="InterPro" id="IPR026906">
    <property type="entry name" value="LRR_5"/>
</dbReference>
<evidence type="ECO:0008006" key="3">
    <source>
        <dbReference type="Google" id="ProtNLM"/>
    </source>
</evidence>
<protein>
    <recommendedName>
        <fullName evidence="3">Leucine-rich repeat domain-containing protein</fullName>
    </recommendedName>
</protein>
<organism evidence="1 2">
    <name type="scientific">Chaetoceros tenuissimus</name>
    <dbReference type="NCBI Taxonomy" id="426638"/>
    <lineage>
        <taxon>Eukaryota</taxon>
        <taxon>Sar</taxon>
        <taxon>Stramenopiles</taxon>
        <taxon>Ochrophyta</taxon>
        <taxon>Bacillariophyta</taxon>
        <taxon>Coscinodiscophyceae</taxon>
        <taxon>Chaetocerotophycidae</taxon>
        <taxon>Chaetocerotales</taxon>
        <taxon>Chaetocerotaceae</taxon>
        <taxon>Chaetoceros</taxon>
    </lineage>
</organism>
<dbReference type="SUPFAM" id="SSF52058">
    <property type="entry name" value="L domain-like"/>
    <property type="match status" value="1"/>
</dbReference>
<evidence type="ECO:0000313" key="1">
    <source>
        <dbReference type="EMBL" id="GFH43823.1"/>
    </source>
</evidence>
<reference evidence="1 2" key="1">
    <citation type="journal article" date="2021" name="Sci. Rep.">
        <title>The genome of the diatom Chaetoceros tenuissimus carries an ancient integrated fragment of an extant virus.</title>
        <authorList>
            <person name="Hongo Y."/>
            <person name="Kimura K."/>
            <person name="Takaki Y."/>
            <person name="Yoshida Y."/>
            <person name="Baba S."/>
            <person name="Kobayashi G."/>
            <person name="Nagasaki K."/>
            <person name="Hano T."/>
            <person name="Tomaru Y."/>
        </authorList>
    </citation>
    <scope>NUCLEOTIDE SEQUENCE [LARGE SCALE GENOMIC DNA]</scope>
    <source>
        <strain evidence="1 2">NIES-3715</strain>
    </source>
</reference>
<dbReference type="Proteomes" id="UP001054902">
    <property type="component" value="Unassembled WGS sequence"/>
</dbReference>
<dbReference type="Gene3D" id="3.80.10.10">
    <property type="entry name" value="Ribonuclease Inhibitor"/>
    <property type="match status" value="1"/>
</dbReference>
<dbReference type="InterPro" id="IPR032675">
    <property type="entry name" value="LRR_dom_sf"/>
</dbReference>